<evidence type="ECO:0000259" key="1">
    <source>
        <dbReference type="Pfam" id="PF07883"/>
    </source>
</evidence>
<dbReference type="Pfam" id="PF07883">
    <property type="entry name" value="Cupin_2"/>
    <property type="match status" value="1"/>
</dbReference>
<evidence type="ECO:0000313" key="2">
    <source>
        <dbReference type="EMBL" id="MDC3422673.1"/>
    </source>
</evidence>
<sequence length="113" mass="12700">MKKQHLLDFIEFNEERFTKRIVFKEGQSTSFSLNFMPGQALPAHTHPGSHVYIQVLQGKGVFTIDEKEVQGSPNDVILVAGDELLSFVNSGSSNVSLYVMLNKIPDDRYAQDI</sequence>
<evidence type="ECO:0000313" key="3">
    <source>
        <dbReference type="Proteomes" id="UP001145072"/>
    </source>
</evidence>
<feature type="domain" description="Cupin type-2" evidence="1">
    <location>
        <begin position="34"/>
        <end position="99"/>
    </location>
</feature>
<dbReference type="Proteomes" id="UP001145072">
    <property type="component" value="Unassembled WGS sequence"/>
</dbReference>
<name>A0A9X3WQ47_9BACI</name>
<gene>
    <name evidence="2" type="ORF">NC661_20165</name>
</gene>
<comment type="caution">
    <text evidence="2">The sequence shown here is derived from an EMBL/GenBank/DDBJ whole genome shotgun (WGS) entry which is preliminary data.</text>
</comment>
<dbReference type="InterPro" id="IPR011051">
    <property type="entry name" value="RmlC_Cupin_sf"/>
</dbReference>
<keyword evidence="3" id="KW-1185">Reference proteome</keyword>
<dbReference type="EMBL" id="JAMQJZ010000025">
    <property type="protein sequence ID" value="MDC3422673.1"/>
    <property type="molecule type" value="Genomic_DNA"/>
</dbReference>
<protein>
    <submittedName>
        <fullName evidence="2">Cupin domain-containing protein</fullName>
    </submittedName>
</protein>
<dbReference type="InterPro" id="IPR013096">
    <property type="entry name" value="Cupin_2"/>
</dbReference>
<dbReference type="SUPFAM" id="SSF51182">
    <property type="entry name" value="RmlC-like cupins"/>
    <property type="match status" value="1"/>
</dbReference>
<reference evidence="2" key="1">
    <citation type="submission" date="2022-06" db="EMBL/GenBank/DDBJ databases">
        <title>Aquibacillus sp. a new bacterium isolated from soil saline samples.</title>
        <authorList>
            <person name="Galisteo C."/>
            <person name="De La Haba R."/>
            <person name="Sanchez-Porro C."/>
            <person name="Ventosa A."/>
        </authorList>
    </citation>
    <scope>NUCLEOTIDE SEQUENCE</scope>
    <source>
        <strain evidence="2">JCM 12387</strain>
    </source>
</reference>
<organism evidence="2 3">
    <name type="scientific">Aquibacillus koreensis</name>
    <dbReference type="NCBI Taxonomy" id="279446"/>
    <lineage>
        <taxon>Bacteria</taxon>
        <taxon>Bacillati</taxon>
        <taxon>Bacillota</taxon>
        <taxon>Bacilli</taxon>
        <taxon>Bacillales</taxon>
        <taxon>Bacillaceae</taxon>
        <taxon>Aquibacillus</taxon>
    </lineage>
</organism>
<dbReference type="RefSeq" id="WP_259871892.1">
    <property type="nucleotide sequence ID" value="NZ_JAMQJZ010000025.1"/>
</dbReference>
<dbReference type="InterPro" id="IPR014710">
    <property type="entry name" value="RmlC-like_jellyroll"/>
</dbReference>
<dbReference type="Gene3D" id="2.60.120.10">
    <property type="entry name" value="Jelly Rolls"/>
    <property type="match status" value="1"/>
</dbReference>
<dbReference type="AlphaFoldDB" id="A0A9X3WQ47"/>
<accession>A0A9X3WQ47</accession>
<proteinExistence type="predicted"/>